<evidence type="ECO:0000313" key="2">
    <source>
        <dbReference type="EMBL" id="GEK12268.1"/>
    </source>
</evidence>
<dbReference type="RefSeq" id="WP_146861026.1">
    <property type="nucleotide sequence ID" value="NZ_BJTZ01000001.1"/>
</dbReference>
<dbReference type="Proteomes" id="UP000321787">
    <property type="component" value="Unassembled WGS sequence"/>
</dbReference>
<dbReference type="EMBL" id="BJTZ01000001">
    <property type="protein sequence ID" value="GEK12268.1"/>
    <property type="molecule type" value="Genomic_DNA"/>
</dbReference>
<dbReference type="Pfam" id="PF14316">
    <property type="entry name" value="DUF4381"/>
    <property type="match status" value="1"/>
</dbReference>
<protein>
    <recommendedName>
        <fullName evidence="4">DUF4381 family protein</fullName>
    </recommendedName>
</protein>
<organism evidence="2 3">
    <name type="scientific">Aliivibrio fischeri</name>
    <name type="common">Vibrio fischeri</name>
    <dbReference type="NCBI Taxonomy" id="668"/>
    <lineage>
        <taxon>Bacteria</taxon>
        <taxon>Pseudomonadati</taxon>
        <taxon>Pseudomonadota</taxon>
        <taxon>Gammaproteobacteria</taxon>
        <taxon>Vibrionales</taxon>
        <taxon>Vibrionaceae</taxon>
        <taxon>Aliivibrio</taxon>
    </lineage>
</organism>
<dbReference type="InterPro" id="IPR025489">
    <property type="entry name" value="DUF4381"/>
</dbReference>
<evidence type="ECO:0008006" key="4">
    <source>
        <dbReference type="Google" id="ProtNLM"/>
    </source>
</evidence>
<keyword evidence="1" id="KW-0472">Membrane</keyword>
<dbReference type="AlphaFoldDB" id="A0A510UCG5"/>
<reference evidence="2 3" key="1">
    <citation type="submission" date="2019-07" db="EMBL/GenBank/DDBJ databases">
        <title>Whole genome shotgun sequence of Aliivibrio fischeri NBRC 101058.</title>
        <authorList>
            <person name="Hosoyama A."/>
            <person name="Uohara A."/>
            <person name="Ohji S."/>
            <person name="Ichikawa N."/>
        </authorList>
    </citation>
    <scope>NUCLEOTIDE SEQUENCE [LARGE SCALE GENOMIC DNA]</scope>
    <source>
        <strain evidence="2 3">NBRC 101058</strain>
    </source>
</reference>
<accession>A0A510UCG5</accession>
<gene>
    <name evidence="2" type="ORF">AFI02nite_03040</name>
</gene>
<comment type="caution">
    <text evidence="2">The sequence shown here is derived from an EMBL/GenBank/DDBJ whole genome shotgun (WGS) entry which is preliminary data.</text>
</comment>
<feature type="transmembrane region" description="Helical" evidence="1">
    <location>
        <begin position="30"/>
        <end position="51"/>
    </location>
</feature>
<keyword evidence="1" id="KW-0812">Transmembrane</keyword>
<evidence type="ECO:0000256" key="1">
    <source>
        <dbReference type="SAM" id="Phobius"/>
    </source>
</evidence>
<keyword evidence="1" id="KW-1133">Transmembrane helix</keyword>
<proteinExistence type="predicted"/>
<name>A0A510UCG5_ALIFS</name>
<evidence type="ECO:0000313" key="3">
    <source>
        <dbReference type="Proteomes" id="UP000321787"/>
    </source>
</evidence>
<sequence>MSHTPPTTYVLKGLSDVQVPPSISWFPQTIGWKILFVAFTAFSLFVIYNAFKKYKKNRYRRHAIKDISLINSDNPYKATCELFHIMKRVAVYLEPSNASKSGKELLQFFLETKTIDCVHFHKKLSEQALQQIWLPETMFTLIPEQVEVLLHQFRYWLLHHSLENYHKKEQKVNTHD</sequence>